<evidence type="ECO:0000256" key="9">
    <source>
        <dbReference type="ARBA" id="ARBA00022984"/>
    </source>
</evidence>
<keyword evidence="6 15" id="KW-0732">Signal</keyword>
<dbReference type="Pfam" id="PF07943">
    <property type="entry name" value="PBP5_C"/>
    <property type="match status" value="1"/>
</dbReference>
<dbReference type="GO" id="GO:0006508">
    <property type="term" value="P:proteolysis"/>
    <property type="evidence" value="ECO:0007669"/>
    <property type="project" value="UniProtKB-KW"/>
</dbReference>
<evidence type="ECO:0000313" key="17">
    <source>
        <dbReference type="EMBL" id="KYZ77478.1"/>
    </source>
</evidence>
<keyword evidence="5" id="KW-0645">Protease</keyword>
<keyword evidence="4 17" id="KW-0121">Carboxypeptidase</keyword>
<dbReference type="OrthoDB" id="9791132at2"/>
<evidence type="ECO:0000256" key="2">
    <source>
        <dbReference type="ARBA" id="ARBA00007164"/>
    </source>
</evidence>
<comment type="catalytic activity">
    <reaction evidence="11">
        <text>Preferential cleavage: (Ac)2-L-Lys-D-Ala-|-D-Ala. Also transpeptidation of peptidyl-alanyl moieties that are N-acyl substituents of D-alanine.</text>
        <dbReference type="EC" id="3.4.16.4"/>
    </reaction>
</comment>
<comment type="similarity">
    <text evidence="2 14">Belongs to the peptidase S11 family.</text>
</comment>
<evidence type="ECO:0000256" key="1">
    <source>
        <dbReference type="ARBA" id="ARBA00004752"/>
    </source>
</evidence>
<evidence type="ECO:0000256" key="12">
    <source>
        <dbReference type="PIRSR" id="PIRSR618044-1"/>
    </source>
</evidence>
<keyword evidence="10" id="KW-0961">Cell wall biogenesis/degradation</keyword>
<dbReference type="Gene3D" id="3.40.710.10">
    <property type="entry name" value="DD-peptidase/beta-lactamase superfamily"/>
    <property type="match status" value="1"/>
</dbReference>
<feature type="signal peptide" evidence="15">
    <location>
        <begin position="1"/>
        <end position="24"/>
    </location>
</feature>
<dbReference type="InterPro" id="IPR001967">
    <property type="entry name" value="Peptidase_S11_N"/>
</dbReference>
<dbReference type="PANTHER" id="PTHR21581">
    <property type="entry name" value="D-ALANYL-D-ALANINE CARBOXYPEPTIDASE"/>
    <property type="match status" value="1"/>
</dbReference>
<dbReference type="InterPro" id="IPR012907">
    <property type="entry name" value="Peptidase_S11_C"/>
</dbReference>
<proteinExistence type="inferred from homology"/>
<feature type="active site" description="Proton acceptor" evidence="12">
    <location>
        <position position="61"/>
    </location>
</feature>
<evidence type="ECO:0000256" key="7">
    <source>
        <dbReference type="ARBA" id="ARBA00022801"/>
    </source>
</evidence>
<feature type="domain" description="Peptidase S11 D-Ala-D-Ala carboxypeptidase A C-terminal" evidence="16">
    <location>
        <begin position="268"/>
        <end position="358"/>
    </location>
</feature>
<sequence>MKKPLQLCLAVTVTLLLHTGPALAQPPELTAKSAILIEASTGKILYDRRSQERRPPASTTKMMTLITALEHGKLDDIVTASEVASQTEGSTLWLAPGEQLKMQDLLYGVMLVSGNDATVAVAEHISGSVGKFAELMTAKAKAIGAVDTHFTNSNGLPDPQHYSTARDLAFIAAYGYKNPLFAEIITTPSRTMPWAGKDHEREIFNENKLLWQYEGANGVKTGYTDEAGPCLVSAAKRNGIQLIAVVLDSDYMWTDSIALLDYGFRQVRSQPYFQQGDVLRTIRVANGKTESIPLAVKDSLAVPVFEEGGVSDYHTVLEVPNRVEAPIRRGQKVGVVKTLFKEKEIAVIDLVAADSSEKKSLWSLVWTSLRSLVSNLMQYLA</sequence>
<dbReference type="STRING" id="1794912.AXX12_05050"/>
<keyword evidence="9" id="KW-0573">Peptidoglycan synthesis</keyword>
<evidence type="ECO:0000256" key="5">
    <source>
        <dbReference type="ARBA" id="ARBA00022670"/>
    </source>
</evidence>
<evidence type="ECO:0000313" key="18">
    <source>
        <dbReference type="Proteomes" id="UP000076268"/>
    </source>
</evidence>
<dbReference type="PANTHER" id="PTHR21581:SF33">
    <property type="entry name" value="D-ALANYL-D-ALANINE CARBOXYPEPTIDASE DACB"/>
    <property type="match status" value="1"/>
</dbReference>
<comment type="pathway">
    <text evidence="1">Cell wall biogenesis; peptidoglycan biosynthesis.</text>
</comment>
<dbReference type="RefSeq" id="WP_066239902.1">
    <property type="nucleotide sequence ID" value="NZ_LSGP01000013.1"/>
</dbReference>
<feature type="active site" description="Acyl-ester intermediate" evidence="12">
    <location>
        <position position="58"/>
    </location>
</feature>
<evidence type="ECO:0000256" key="10">
    <source>
        <dbReference type="ARBA" id="ARBA00023316"/>
    </source>
</evidence>
<evidence type="ECO:0000256" key="13">
    <source>
        <dbReference type="PIRSR" id="PIRSR618044-2"/>
    </source>
</evidence>
<dbReference type="EMBL" id="LSGP01000013">
    <property type="protein sequence ID" value="KYZ77478.1"/>
    <property type="molecule type" value="Genomic_DNA"/>
</dbReference>
<keyword evidence="7" id="KW-0378">Hydrolase</keyword>
<evidence type="ECO:0000256" key="11">
    <source>
        <dbReference type="ARBA" id="ARBA00034000"/>
    </source>
</evidence>
<dbReference type="SUPFAM" id="SSF56601">
    <property type="entry name" value="beta-lactamase/transpeptidase-like"/>
    <property type="match status" value="1"/>
</dbReference>
<dbReference type="Pfam" id="PF00768">
    <property type="entry name" value="Peptidase_S11"/>
    <property type="match status" value="1"/>
</dbReference>
<dbReference type="AlphaFoldDB" id="A0A154BVG2"/>
<evidence type="ECO:0000256" key="4">
    <source>
        <dbReference type="ARBA" id="ARBA00022645"/>
    </source>
</evidence>
<name>A0A154BVG2_ANASB</name>
<accession>A0A154BVG2</accession>
<dbReference type="GO" id="GO:0071555">
    <property type="term" value="P:cell wall organization"/>
    <property type="evidence" value="ECO:0007669"/>
    <property type="project" value="UniProtKB-KW"/>
</dbReference>
<dbReference type="InterPro" id="IPR018044">
    <property type="entry name" value="Peptidase_S11"/>
</dbReference>
<dbReference type="SMART" id="SM00936">
    <property type="entry name" value="PBP5_C"/>
    <property type="match status" value="1"/>
</dbReference>
<dbReference type="GO" id="GO:0009252">
    <property type="term" value="P:peptidoglycan biosynthetic process"/>
    <property type="evidence" value="ECO:0007669"/>
    <property type="project" value="UniProtKB-UniPathway"/>
</dbReference>
<dbReference type="PRINTS" id="PR00725">
    <property type="entry name" value="DADACBPTASE1"/>
</dbReference>
<comment type="caution">
    <text evidence="17">The sequence shown here is derived from an EMBL/GenBank/DDBJ whole genome shotgun (WGS) entry which is preliminary data.</text>
</comment>
<organism evidence="17 18">
    <name type="scientific">Anaerosporomusa subterranea</name>
    <dbReference type="NCBI Taxonomy" id="1794912"/>
    <lineage>
        <taxon>Bacteria</taxon>
        <taxon>Bacillati</taxon>
        <taxon>Bacillota</taxon>
        <taxon>Negativicutes</taxon>
        <taxon>Acetonemataceae</taxon>
        <taxon>Anaerosporomusa</taxon>
    </lineage>
</organism>
<dbReference type="GO" id="GO:0008360">
    <property type="term" value="P:regulation of cell shape"/>
    <property type="evidence" value="ECO:0007669"/>
    <property type="project" value="UniProtKB-KW"/>
</dbReference>
<evidence type="ECO:0000256" key="8">
    <source>
        <dbReference type="ARBA" id="ARBA00022960"/>
    </source>
</evidence>
<evidence type="ECO:0000259" key="16">
    <source>
        <dbReference type="SMART" id="SM00936"/>
    </source>
</evidence>
<gene>
    <name evidence="17" type="ORF">AXX12_05050</name>
</gene>
<keyword evidence="8" id="KW-0133">Cell shape</keyword>
<evidence type="ECO:0000256" key="3">
    <source>
        <dbReference type="ARBA" id="ARBA00012448"/>
    </source>
</evidence>
<dbReference type="EC" id="3.4.16.4" evidence="3"/>
<dbReference type="InterPro" id="IPR012338">
    <property type="entry name" value="Beta-lactam/transpept-like"/>
</dbReference>
<feature type="active site" evidence="12">
    <location>
        <position position="113"/>
    </location>
</feature>
<dbReference type="Gene3D" id="2.60.410.10">
    <property type="entry name" value="D-Ala-D-Ala carboxypeptidase, C-terminal domain"/>
    <property type="match status" value="1"/>
</dbReference>
<dbReference type="InterPro" id="IPR037167">
    <property type="entry name" value="Peptidase_S11_C_sf"/>
</dbReference>
<evidence type="ECO:0000256" key="6">
    <source>
        <dbReference type="ARBA" id="ARBA00022729"/>
    </source>
</evidence>
<dbReference type="UniPathway" id="UPA00219"/>
<keyword evidence="18" id="KW-1185">Reference proteome</keyword>
<feature type="binding site" evidence="13">
    <location>
        <position position="220"/>
    </location>
    <ligand>
        <name>substrate</name>
    </ligand>
</feature>
<protein>
    <recommendedName>
        <fullName evidence="3">serine-type D-Ala-D-Ala carboxypeptidase</fullName>
        <ecNumber evidence="3">3.4.16.4</ecNumber>
    </recommendedName>
</protein>
<reference evidence="17 18" key="1">
    <citation type="submission" date="2016-02" db="EMBL/GenBank/DDBJ databases">
        <title>Anaerosporomusa subterraneum gen. nov., sp. nov., a spore-forming obligate anaerobe isolated from saprolite.</title>
        <authorList>
            <person name="Choi J.K."/>
            <person name="Shah M."/>
            <person name="Yee N."/>
        </authorList>
    </citation>
    <scope>NUCLEOTIDE SEQUENCE [LARGE SCALE GENOMIC DNA]</scope>
    <source>
        <strain evidence="17 18">RU4</strain>
    </source>
</reference>
<feature type="chain" id="PRO_5007595007" description="serine-type D-Ala-D-Ala carboxypeptidase" evidence="15">
    <location>
        <begin position="25"/>
        <end position="381"/>
    </location>
</feature>
<dbReference type="Proteomes" id="UP000076268">
    <property type="component" value="Unassembled WGS sequence"/>
</dbReference>
<dbReference type="GO" id="GO:0009002">
    <property type="term" value="F:serine-type D-Ala-D-Ala carboxypeptidase activity"/>
    <property type="evidence" value="ECO:0007669"/>
    <property type="project" value="UniProtKB-EC"/>
</dbReference>
<evidence type="ECO:0000256" key="14">
    <source>
        <dbReference type="RuleBase" id="RU004016"/>
    </source>
</evidence>
<evidence type="ECO:0000256" key="15">
    <source>
        <dbReference type="SAM" id="SignalP"/>
    </source>
</evidence>